<organism evidence="1 2">
    <name type="scientific">Natrinema versiforme</name>
    <dbReference type="NCBI Taxonomy" id="88724"/>
    <lineage>
        <taxon>Archaea</taxon>
        <taxon>Methanobacteriati</taxon>
        <taxon>Methanobacteriota</taxon>
        <taxon>Stenosarchaea group</taxon>
        <taxon>Halobacteria</taxon>
        <taxon>Halobacteriales</taxon>
        <taxon>Natrialbaceae</taxon>
        <taxon>Natrinema</taxon>
    </lineage>
</organism>
<dbReference type="Proteomes" id="UP000302218">
    <property type="component" value="Chromosome"/>
</dbReference>
<sequence length="217" mass="24493">MGSSSLRRTRIPGNGQRFQKLSDLSTNVFSLSDVDERTVSGLCDEYPFDGQSAYSGVIEYSEDAMWGGGRDIELEFEFRDQSNLFILDTEVDLPSVESVIQKLNTLSSDDVKIYRSLTVHRERLWDFLNNADKIIELTLIGDQGTEISFEELGSEPRDTGLEIEQYPIEAATVVFSYEGEQILTRYTDGTLSVHSDVSKATEYLVQLFERDVIAESD</sequence>
<gene>
    <name evidence="1" type="ORF">FEJ81_15075</name>
</gene>
<proteinExistence type="predicted"/>
<dbReference type="RefSeq" id="WP_138246061.1">
    <property type="nucleotide sequence ID" value="NZ_CP040330.1"/>
</dbReference>
<evidence type="ECO:0000313" key="2">
    <source>
        <dbReference type="Proteomes" id="UP000302218"/>
    </source>
</evidence>
<dbReference type="KEGG" id="nvr:FEJ81_15075"/>
<protein>
    <submittedName>
        <fullName evidence="1">Uncharacterized protein</fullName>
    </submittedName>
</protein>
<reference evidence="2" key="1">
    <citation type="submission" date="2019-05" db="EMBL/GenBank/DDBJ databases">
        <title>Genome sequence and methylation pattern of the halophilic Archaeon Natrinema versiforme BOL5-4.</title>
        <authorList>
            <person name="DasSarma P."/>
            <person name="Anton B.P."/>
            <person name="DasSarma S.L."/>
            <person name="Martinez F.L."/>
            <person name="Guzman D."/>
            <person name="Roberts R.J."/>
            <person name="DasSarma S."/>
        </authorList>
    </citation>
    <scope>NUCLEOTIDE SEQUENCE [LARGE SCALE GENOMIC DNA]</scope>
    <source>
        <strain evidence="2">BOL5-4</strain>
    </source>
</reference>
<dbReference type="OrthoDB" id="342613at2157"/>
<dbReference type="GeneID" id="40266622"/>
<name>A0A4P8WJE9_9EURY</name>
<evidence type="ECO:0000313" key="1">
    <source>
        <dbReference type="EMBL" id="QCS43607.1"/>
    </source>
</evidence>
<dbReference type="AlphaFoldDB" id="A0A4P8WJE9"/>
<accession>A0A4P8WJE9</accession>
<dbReference type="EMBL" id="CP040330">
    <property type="protein sequence ID" value="QCS43607.1"/>
    <property type="molecule type" value="Genomic_DNA"/>
</dbReference>